<dbReference type="SMART" id="SM00220">
    <property type="entry name" value="S_TKc"/>
    <property type="match status" value="1"/>
</dbReference>
<dbReference type="STRING" id="30732.ENSOMEP00000036115"/>
<dbReference type="InterPro" id="IPR033923">
    <property type="entry name" value="PAK_BD"/>
</dbReference>
<evidence type="ECO:0000256" key="5">
    <source>
        <dbReference type="ARBA" id="ARBA00022679"/>
    </source>
</evidence>
<evidence type="ECO:0000313" key="14">
    <source>
        <dbReference type="Proteomes" id="UP000261560"/>
    </source>
</evidence>
<dbReference type="GO" id="GO:0002572">
    <property type="term" value="P:pro-T cell differentiation"/>
    <property type="evidence" value="ECO:0007669"/>
    <property type="project" value="Ensembl"/>
</dbReference>
<keyword evidence="4" id="KW-0723">Serine/threonine-protein kinase</keyword>
<dbReference type="AlphaFoldDB" id="A0A3B3E305"/>
<keyword evidence="14" id="KW-1185">Reference proteome</keyword>
<feature type="compositionally biased region" description="Pro residues" evidence="10">
    <location>
        <begin position="229"/>
        <end position="250"/>
    </location>
</feature>
<dbReference type="GO" id="GO:0060070">
    <property type="term" value="P:canonical Wnt signaling pathway"/>
    <property type="evidence" value="ECO:0007669"/>
    <property type="project" value="Ensembl"/>
</dbReference>
<evidence type="ECO:0000259" key="12">
    <source>
        <dbReference type="PROSITE" id="PS50108"/>
    </source>
</evidence>
<dbReference type="Ensembl" id="ENSOMET00000031499.1">
    <property type="protein sequence ID" value="ENSOMEP00000036100.1"/>
    <property type="gene ID" value="ENSOMEG00000023697.1"/>
</dbReference>
<comment type="subcellular location">
    <subcellularLocation>
        <location evidence="1">Cytoplasm</location>
    </subcellularLocation>
</comment>
<keyword evidence="3" id="KW-0963">Cytoplasm</keyword>
<evidence type="ECO:0000259" key="11">
    <source>
        <dbReference type="PROSITE" id="PS50011"/>
    </source>
</evidence>
<evidence type="ECO:0000256" key="8">
    <source>
        <dbReference type="ARBA" id="ARBA00022840"/>
    </source>
</evidence>
<feature type="compositionally biased region" description="Low complexity" evidence="10">
    <location>
        <begin position="211"/>
        <end position="228"/>
    </location>
</feature>
<proteinExistence type="predicted"/>
<organism evidence="13 14">
    <name type="scientific">Oryzias melastigma</name>
    <name type="common">Marine medaka</name>
    <dbReference type="NCBI Taxonomy" id="30732"/>
    <lineage>
        <taxon>Eukaryota</taxon>
        <taxon>Metazoa</taxon>
        <taxon>Chordata</taxon>
        <taxon>Craniata</taxon>
        <taxon>Vertebrata</taxon>
        <taxon>Euteleostomi</taxon>
        <taxon>Actinopterygii</taxon>
        <taxon>Neopterygii</taxon>
        <taxon>Teleostei</taxon>
        <taxon>Neoteleostei</taxon>
        <taxon>Acanthomorphata</taxon>
        <taxon>Ovalentaria</taxon>
        <taxon>Atherinomorphae</taxon>
        <taxon>Beloniformes</taxon>
        <taxon>Adrianichthyidae</taxon>
        <taxon>Oryziinae</taxon>
        <taxon>Oryzias</taxon>
    </lineage>
</organism>
<dbReference type="GO" id="GO:0005524">
    <property type="term" value="F:ATP binding"/>
    <property type="evidence" value="ECO:0007669"/>
    <property type="project" value="UniProtKB-UniRule"/>
</dbReference>
<dbReference type="SUPFAM" id="SSF56112">
    <property type="entry name" value="Protein kinase-like (PK-like)"/>
    <property type="match status" value="1"/>
</dbReference>
<dbReference type="GO" id="GO:0004674">
    <property type="term" value="F:protein serine/threonine kinase activity"/>
    <property type="evidence" value="ECO:0007669"/>
    <property type="project" value="UniProtKB-KW"/>
</dbReference>
<dbReference type="FunFam" id="1.10.510.10:FF:000011">
    <property type="entry name" value="Non-specific serine/threonine protein kinase"/>
    <property type="match status" value="1"/>
</dbReference>
<protein>
    <recommendedName>
        <fullName evidence="2">non-specific serine/threonine protein kinase</fullName>
        <ecNumber evidence="2">2.7.11.1</ecNumber>
    </recommendedName>
</protein>
<sequence>MSDNGEVEDKPPAPPMRNTSTMNNKDAAPLNHGSKPLPPNPEDKKKKERSIRFILTGGGDKTYKKKERPEISLPSDFEHTIHVGFDAVTGEFTGMPEQWARLLQTSNITKLEQKKNPQAVLDVLKFYDSKETSNSQKYMSFTDKNLDVYSSSTTTSTKAVLETPAIATVSEDEDEDEVEPPPVVAPRPEHTKSIYTRSVIEPLPPPSTKDAATSPITPPTAAAAAAVTPAPPAEAAPSSPPSASPAPGPSLPHSQDKTRKKKMSDEEILEKLHGLRSPSAGTIVSVGDPKKKYTRFEKIGQGASGTVYTAIDIATGQEVAIKQMNLQQQPKKELIINEILVMRENKNPNIVNYLDSYLVGDELWVVMEYLAGGSLTDVVTETCMDEAQIAAVCRECLQALEFLHSNQVIHRDIKSDNILLGMDGSVKLTDFGFCAQITPEQSKRSTMVGTPYWMAPEVVTRKAYGPKVDIWSLGIMAIEMVEGEPPYLNENPLRALYLIATNGTPELQNPEKLSTIFRDFLNRCLEMDVEKRGSAKELLQHQFLKMAKPLSSLTPLILAAKEAAKNNR</sequence>
<feature type="domain" description="CRIB" evidence="12">
    <location>
        <begin position="71"/>
        <end position="84"/>
    </location>
</feature>
<dbReference type="Gene3D" id="3.90.810.10">
    <property type="entry name" value="CRIB domain"/>
    <property type="match status" value="1"/>
</dbReference>
<evidence type="ECO:0000256" key="6">
    <source>
        <dbReference type="ARBA" id="ARBA00022741"/>
    </source>
</evidence>
<dbReference type="Ensembl" id="ENSOMET00000031509.1">
    <property type="protein sequence ID" value="ENSOMEP00000036115.1"/>
    <property type="gene ID" value="ENSOMEG00000023697.1"/>
</dbReference>
<dbReference type="OMA" id="YMDFPPL"/>
<feature type="region of interest" description="Disordered" evidence="10">
    <location>
        <begin position="167"/>
        <end position="265"/>
    </location>
</feature>
<dbReference type="PROSITE" id="PS00108">
    <property type="entry name" value="PROTEIN_KINASE_ST"/>
    <property type="match status" value="1"/>
</dbReference>
<reference evidence="13" key="1">
    <citation type="submission" date="2025-05" db="UniProtKB">
        <authorList>
            <consortium name="Ensembl"/>
        </authorList>
    </citation>
    <scope>IDENTIFICATION</scope>
</reference>
<dbReference type="InterPro" id="IPR017441">
    <property type="entry name" value="Protein_kinase_ATP_BS"/>
</dbReference>
<name>A0A3B3E305_ORYME</name>
<evidence type="ECO:0000256" key="10">
    <source>
        <dbReference type="SAM" id="MobiDB-lite"/>
    </source>
</evidence>
<keyword evidence="8 9" id="KW-0067">ATP-binding</keyword>
<evidence type="ECO:0000256" key="3">
    <source>
        <dbReference type="ARBA" id="ARBA00022490"/>
    </source>
</evidence>
<dbReference type="Gene3D" id="1.10.510.10">
    <property type="entry name" value="Transferase(Phosphotransferase) domain 1"/>
    <property type="match status" value="1"/>
</dbReference>
<feature type="compositionally biased region" description="Acidic residues" evidence="10">
    <location>
        <begin position="170"/>
        <end position="179"/>
    </location>
</feature>
<evidence type="ECO:0000256" key="1">
    <source>
        <dbReference type="ARBA" id="ARBA00004496"/>
    </source>
</evidence>
<dbReference type="CDD" id="cd06647">
    <property type="entry name" value="STKc_PAK_I"/>
    <property type="match status" value="1"/>
</dbReference>
<keyword evidence="5" id="KW-0808">Transferase</keyword>
<dbReference type="FunFam" id="3.90.810.10:FF:000001">
    <property type="entry name" value="Non-specific serine/threonine protein kinase"/>
    <property type="match status" value="1"/>
</dbReference>
<dbReference type="CDD" id="cd01093">
    <property type="entry name" value="CRIB_PAK_like"/>
    <property type="match status" value="1"/>
</dbReference>
<evidence type="ECO:0000256" key="4">
    <source>
        <dbReference type="ARBA" id="ARBA00022527"/>
    </source>
</evidence>
<dbReference type="GO" id="GO:0001947">
    <property type="term" value="P:heart looping"/>
    <property type="evidence" value="ECO:0007669"/>
    <property type="project" value="Ensembl"/>
</dbReference>
<dbReference type="FunFam" id="3.30.200.20:FF:000069">
    <property type="entry name" value="Non-specific serine/threonine protein kinase"/>
    <property type="match status" value="1"/>
</dbReference>
<accession>A0A3B3E305</accession>
<dbReference type="InterPro" id="IPR051931">
    <property type="entry name" value="PAK3-like"/>
</dbReference>
<dbReference type="GO" id="GO:0005737">
    <property type="term" value="C:cytoplasm"/>
    <property type="evidence" value="ECO:0007669"/>
    <property type="project" value="UniProtKB-SubCell"/>
</dbReference>
<evidence type="ECO:0000313" key="13">
    <source>
        <dbReference type="Ensembl" id="ENSOMEP00000036100.1"/>
    </source>
</evidence>
<dbReference type="PROSITE" id="PS50011">
    <property type="entry name" value="PROTEIN_KINASE_DOM"/>
    <property type="match status" value="1"/>
</dbReference>
<feature type="region of interest" description="Disordered" evidence="10">
    <location>
        <begin position="1"/>
        <end position="67"/>
    </location>
</feature>
<evidence type="ECO:0000256" key="7">
    <source>
        <dbReference type="ARBA" id="ARBA00022777"/>
    </source>
</evidence>
<keyword evidence="6 9" id="KW-0547">Nucleotide-binding</keyword>
<dbReference type="EC" id="2.7.11.1" evidence="2"/>
<dbReference type="Gene3D" id="3.30.200.20">
    <property type="entry name" value="Phosphorylase Kinase, domain 1"/>
    <property type="match status" value="1"/>
</dbReference>
<evidence type="ECO:0000256" key="2">
    <source>
        <dbReference type="ARBA" id="ARBA00012513"/>
    </source>
</evidence>
<dbReference type="InterPro" id="IPR011009">
    <property type="entry name" value="Kinase-like_dom_sf"/>
</dbReference>
<dbReference type="GO" id="GO:0048703">
    <property type="term" value="P:embryonic viscerocranium morphogenesis"/>
    <property type="evidence" value="ECO:0007669"/>
    <property type="project" value="Ensembl"/>
</dbReference>
<dbReference type="Proteomes" id="UP000261560">
    <property type="component" value="Unplaced"/>
</dbReference>
<dbReference type="PANTHER" id="PTHR45832:SF10">
    <property type="entry name" value="NON-SPECIFIC SERINE_THREONINE PROTEIN KINASE"/>
    <property type="match status" value="1"/>
</dbReference>
<evidence type="ECO:0000256" key="9">
    <source>
        <dbReference type="PROSITE-ProRule" id="PRU10141"/>
    </source>
</evidence>
<keyword evidence="7" id="KW-0418">Kinase</keyword>
<dbReference type="PANTHER" id="PTHR45832">
    <property type="entry name" value="SERINE/THREONINE-PROTEIN KINASE SAMKA-RELATED-RELATED"/>
    <property type="match status" value="1"/>
</dbReference>
<dbReference type="Pfam" id="PF00786">
    <property type="entry name" value="PBD"/>
    <property type="match status" value="1"/>
</dbReference>
<dbReference type="InterPro" id="IPR000719">
    <property type="entry name" value="Prot_kinase_dom"/>
</dbReference>
<dbReference type="InterPro" id="IPR036936">
    <property type="entry name" value="CRIB_dom_sf"/>
</dbReference>
<dbReference type="GO" id="GO:0009950">
    <property type="term" value="P:dorsal/ventral axis specification"/>
    <property type="evidence" value="ECO:0007669"/>
    <property type="project" value="Ensembl"/>
</dbReference>
<dbReference type="GeneTree" id="ENSGT00950000182988"/>
<dbReference type="InterPro" id="IPR008271">
    <property type="entry name" value="Ser/Thr_kinase_AS"/>
</dbReference>
<dbReference type="PROSITE" id="PS50108">
    <property type="entry name" value="CRIB"/>
    <property type="match status" value="1"/>
</dbReference>
<dbReference type="GO" id="GO:0003232">
    <property type="term" value="P:bulbus arteriosus development"/>
    <property type="evidence" value="ECO:0007669"/>
    <property type="project" value="Ensembl"/>
</dbReference>
<dbReference type="GO" id="GO:0042802">
    <property type="term" value="F:identical protein binding"/>
    <property type="evidence" value="ECO:0007669"/>
    <property type="project" value="Ensembl"/>
</dbReference>
<dbReference type="Pfam" id="PF00069">
    <property type="entry name" value="Pkinase"/>
    <property type="match status" value="1"/>
</dbReference>
<dbReference type="SMART" id="SM00285">
    <property type="entry name" value="PBD"/>
    <property type="match status" value="1"/>
</dbReference>
<dbReference type="PaxDb" id="30732-ENSOMEP00000036115"/>
<dbReference type="PROSITE" id="PS00107">
    <property type="entry name" value="PROTEIN_KINASE_ATP"/>
    <property type="match status" value="1"/>
</dbReference>
<feature type="binding site" evidence="9">
    <location>
        <position position="322"/>
    </location>
    <ligand>
        <name>ATP</name>
        <dbReference type="ChEBI" id="CHEBI:30616"/>
    </ligand>
</feature>
<dbReference type="GO" id="GO:0001755">
    <property type="term" value="P:neural crest cell migration"/>
    <property type="evidence" value="ECO:0007669"/>
    <property type="project" value="Ensembl"/>
</dbReference>
<dbReference type="GO" id="GO:0060026">
    <property type="term" value="P:convergent extension"/>
    <property type="evidence" value="ECO:0007669"/>
    <property type="project" value="Ensembl"/>
</dbReference>
<dbReference type="InterPro" id="IPR000095">
    <property type="entry name" value="CRIB_dom"/>
</dbReference>
<feature type="domain" description="Protein kinase" evidence="11">
    <location>
        <begin position="293"/>
        <end position="544"/>
    </location>
</feature>